<dbReference type="InterPro" id="IPR010921">
    <property type="entry name" value="Trp_repressor/repl_initiator"/>
</dbReference>
<accession>A0A2M7V7Q2</accession>
<sequence length="92" mass="10475">MRIKKYTNEVVDSLTDIHDPVVMFAFLKDLLTPAELDDVVLRLQIIKMLRAGTPQREIAKKLGISIAKVTRGSRALQETTLSKKQLQDFYDS</sequence>
<evidence type="ECO:0000256" key="7">
    <source>
        <dbReference type="ARBA" id="ARBA00023163"/>
    </source>
</evidence>
<evidence type="ECO:0000313" key="8">
    <source>
        <dbReference type="EMBL" id="PIZ94783.1"/>
    </source>
</evidence>
<dbReference type="InterPro" id="IPR013335">
    <property type="entry name" value="Trp_repress_bac"/>
</dbReference>
<evidence type="ECO:0000256" key="1">
    <source>
        <dbReference type="ARBA" id="ARBA00004496"/>
    </source>
</evidence>
<dbReference type="Pfam" id="PF01371">
    <property type="entry name" value="Trp_repressor"/>
    <property type="match status" value="1"/>
</dbReference>
<keyword evidence="7" id="KW-0804">Transcription</keyword>
<keyword evidence="5" id="KW-0805">Transcription regulation</keyword>
<evidence type="ECO:0000256" key="6">
    <source>
        <dbReference type="ARBA" id="ARBA00023125"/>
    </source>
</evidence>
<keyword evidence="6" id="KW-0238">DNA-binding</keyword>
<dbReference type="GO" id="GO:0043565">
    <property type="term" value="F:sequence-specific DNA binding"/>
    <property type="evidence" value="ECO:0007669"/>
    <property type="project" value="InterPro"/>
</dbReference>
<dbReference type="InterPro" id="IPR000831">
    <property type="entry name" value="Trp_repress"/>
</dbReference>
<comment type="subcellular location">
    <subcellularLocation>
        <location evidence="1">Cytoplasm</location>
    </subcellularLocation>
</comment>
<dbReference type="AlphaFoldDB" id="A0A2M7V7Q2"/>
<evidence type="ECO:0000256" key="3">
    <source>
        <dbReference type="ARBA" id="ARBA00022490"/>
    </source>
</evidence>
<evidence type="ECO:0000313" key="9">
    <source>
        <dbReference type="Proteomes" id="UP000228568"/>
    </source>
</evidence>
<evidence type="ECO:0000256" key="5">
    <source>
        <dbReference type="ARBA" id="ARBA00023015"/>
    </source>
</evidence>
<dbReference type="PANTHER" id="PTHR38025">
    <property type="entry name" value="TRP OPERON REPRESSOR"/>
    <property type="match status" value="1"/>
</dbReference>
<gene>
    <name evidence="8" type="ORF">COX81_02705</name>
</gene>
<keyword evidence="4" id="KW-0678">Repressor</keyword>
<dbReference type="Proteomes" id="UP000228568">
    <property type="component" value="Unassembled WGS sequence"/>
</dbReference>
<dbReference type="InterPro" id="IPR038116">
    <property type="entry name" value="TrpR-like_sf"/>
</dbReference>
<organism evidence="8 9">
    <name type="scientific">Candidatus Magasanikbacteria bacterium CG_4_10_14_0_2_um_filter_37_12</name>
    <dbReference type="NCBI Taxonomy" id="1974637"/>
    <lineage>
        <taxon>Bacteria</taxon>
        <taxon>Candidatus Magasanikiibacteriota</taxon>
    </lineage>
</organism>
<dbReference type="GO" id="GO:0005737">
    <property type="term" value="C:cytoplasm"/>
    <property type="evidence" value="ECO:0007669"/>
    <property type="project" value="UniProtKB-SubCell"/>
</dbReference>
<dbReference type="EMBL" id="PFPK01000031">
    <property type="protein sequence ID" value="PIZ94783.1"/>
    <property type="molecule type" value="Genomic_DNA"/>
</dbReference>
<dbReference type="GO" id="GO:0003700">
    <property type="term" value="F:DNA-binding transcription factor activity"/>
    <property type="evidence" value="ECO:0007669"/>
    <property type="project" value="InterPro"/>
</dbReference>
<protein>
    <submittedName>
        <fullName evidence="8">Transcriptional regulator</fullName>
    </submittedName>
</protein>
<evidence type="ECO:0000256" key="2">
    <source>
        <dbReference type="ARBA" id="ARBA00007027"/>
    </source>
</evidence>
<dbReference type="SUPFAM" id="SSF48295">
    <property type="entry name" value="TrpR-like"/>
    <property type="match status" value="1"/>
</dbReference>
<comment type="similarity">
    <text evidence="2">Belongs to the TrpR family.</text>
</comment>
<comment type="caution">
    <text evidence="8">The sequence shown here is derived from an EMBL/GenBank/DDBJ whole genome shotgun (WGS) entry which is preliminary data.</text>
</comment>
<evidence type="ECO:0000256" key="4">
    <source>
        <dbReference type="ARBA" id="ARBA00022491"/>
    </source>
</evidence>
<dbReference type="Gene3D" id="1.10.1270.10">
    <property type="entry name" value="TrpR-like"/>
    <property type="match status" value="1"/>
</dbReference>
<proteinExistence type="inferred from homology"/>
<dbReference type="PANTHER" id="PTHR38025:SF1">
    <property type="entry name" value="TRP OPERON REPRESSOR"/>
    <property type="match status" value="1"/>
</dbReference>
<keyword evidence="3" id="KW-0963">Cytoplasm</keyword>
<reference evidence="9" key="1">
    <citation type="submission" date="2017-09" db="EMBL/GenBank/DDBJ databases">
        <title>Depth-based differentiation of microbial function through sediment-hosted aquifers and enrichment of novel symbionts in the deep terrestrial subsurface.</title>
        <authorList>
            <person name="Probst A.J."/>
            <person name="Ladd B."/>
            <person name="Jarett J.K."/>
            <person name="Geller-Mcgrath D.E."/>
            <person name="Sieber C.M.K."/>
            <person name="Emerson J.B."/>
            <person name="Anantharaman K."/>
            <person name="Thomas B.C."/>
            <person name="Malmstrom R."/>
            <person name="Stieglmeier M."/>
            <person name="Klingl A."/>
            <person name="Woyke T."/>
            <person name="Ryan C.M."/>
            <person name="Banfield J.F."/>
        </authorList>
    </citation>
    <scope>NUCLEOTIDE SEQUENCE [LARGE SCALE GENOMIC DNA]</scope>
</reference>
<name>A0A2M7V7Q2_9BACT</name>